<dbReference type="EMBL" id="JADMLG010000001">
    <property type="protein sequence ID" value="MBH0775099.1"/>
    <property type="molecule type" value="Genomic_DNA"/>
</dbReference>
<dbReference type="AlphaFoldDB" id="A0A931N0K8"/>
<dbReference type="Gene3D" id="3.40.50.1820">
    <property type="entry name" value="alpha/beta hydrolase"/>
    <property type="match status" value="1"/>
</dbReference>
<reference evidence="1" key="1">
    <citation type="submission" date="2020-11" db="EMBL/GenBank/DDBJ databases">
        <title>Nocardia NEAU-351.nov., a novel actinomycete isolated from the cow dung.</title>
        <authorList>
            <person name="Zhang X."/>
        </authorList>
    </citation>
    <scope>NUCLEOTIDE SEQUENCE</scope>
    <source>
        <strain evidence="1">NEAU-351</strain>
    </source>
</reference>
<accession>A0A931N0K8</accession>
<evidence type="ECO:0000313" key="2">
    <source>
        <dbReference type="Proteomes" id="UP000655751"/>
    </source>
</evidence>
<organism evidence="1 2">
    <name type="scientific">Nocardia bovistercoris</name>
    <dbReference type="NCBI Taxonomy" id="2785916"/>
    <lineage>
        <taxon>Bacteria</taxon>
        <taxon>Bacillati</taxon>
        <taxon>Actinomycetota</taxon>
        <taxon>Actinomycetes</taxon>
        <taxon>Mycobacteriales</taxon>
        <taxon>Nocardiaceae</taxon>
        <taxon>Nocardia</taxon>
    </lineage>
</organism>
<evidence type="ECO:0000313" key="1">
    <source>
        <dbReference type="EMBL" id="MBH0775099.1"/>
    </source>
</evidence>
<keyword evidence="2" id="KW-1185">Reference proteome</keyword>
<protein>
    <submittedName>
        <fullName evidence="1">Alpha/beta hydrolase</fullName>
    </submittedName>
</protein>
<dbReference type="InterPro" id="IPR029058">
    <property type="entry name" value="AB_hydrolase_fold"/>
</dbReference>
<dbReference type="SUPFAM" id="SSF53474">
    <property type="entry name" value="alpha/beta-Hydrolases"/>
    <property type="match status" value="1"/>
</dbReference>
<proteinExistence type="predicted"/>
<comment type="caution">
    <text evidence="1">The sequence shown here is derived from an EMBL/GenBank/DDBJ whole genome shotgun (WGS) entry which is preliminary data.</text>
</comment>
<dbReference type="GO" id="GO:0016787">
    <property type="term" value="F:hydrolase activity"/>
    <property type="evidence" value="ECO:0007669"/>
    <property type="project" value="UniProtKB-KW"/>
</dbReference>
<keyword evidence="1" id="KW-0378">Hydrolase</keyword>
<dbReference type="Proteomes" id="UP000655751">
    <property type="component" value="Unassembled WGS sequence"/>
</dbReference>
<name>A0A931N0K8_9NOCA</name>
<gene>
    <name evidence="1" type="ORF">IT779_02220</name>
</gene>
<dbReference type="RefSeq" id="WP_196147418.1">
    <property type="nucleotide sequence ID" value="NZ_JADMLG010000001.1"/>
</dbReference>
<sequence length="252" mass="25720">MALNSPERVRLKPSSSARVAVALPGTGSDAEFARSAFGPACAAAGLELIAVEPDPLGVVASYRAALEAAASTGPIFATGISLGAAVALEWAAEHPGSTAGVIAALPAWTGTDTADCPAALSAAFTARQLRADGLDAVVERMRATSPRWLGDTLARSWRAQWPLLPSALEEVAGYPWPGTGRLATAGIPVAVVAATDDAVHPIEVGEQWARLLPTAALRRITLDELGDDPAILGRLGFAAFGFPVVDGGEPLG</sequence>